<dbReference type="STRING" id="1095630.A0A2J6TLS7"/>
<reference evidence="2 3" key="1">
    <citation type="submission" date="2016-04" db="EMBL/GenBank/DDBJ databases">
        <title>A degradative enzymes factory behind the ericoid mycorrhizal symbiosis.</title>
        <authorList>
            <consortium name="DOE Joint Genome Institute"/>
            <person name="Martino E."/>
            <person name="Morin E."/>
            <person name="Grelet G."/>
            <person name="Kuo A."/>
            <person name="Kohler A."/>
            <person name="Daghino S."/>
            <person name="Barry K."/>
            <person name="Choi C."/>
            <person name="Cichocki N."/>
            <person name="Clum A."/>
            <person name="Copeland A."/>
            <person name="Hainaut M."/>
            <person name="Haridas S."/>
            <person name="Labutti K."/>
            <person name="Lindquist E."/>
            <person name="Lipzen A."/>
            <person name="Khouja H.-R."/>
            <person name="Murat C."/>
            <person name="Ohm R."/>
            <person name="Olson A."/>
            <person name="Spatafora J."/>
            <person name="Veneault-Fourrey C."/>
            <person name="Henrissat B."/>
            <person name="Grigoriev I."/>
            <person name="Martin F."/>
            <person name="Perotto S."/>
        </authorList>
    </citation>
    <scope>NUCLEOTIDE SEQUENCE [LARGE SCALE GENOMIC DNA]</scope>
    <source>
        <strain evidence="2 3">E</strain>
    </source>
</reference>
<protein>
    <recommendedName>
        <fullName evidence="1">Aminoglycoside phosphotransferase domain-containing protein</fullName>
    </recommendedName>
</protein>
<evidence type="ECO:0000313" key="3">
    <source>
        <dbReference type="Proteomes" id="UP000235371"/>
    </source>
</evidence>
<dbReference type="Pfam" id="PF01636">
    <property type="entry name" value="APH"/>
    <property type="match status" value="1"/>
</dbReference>
<dbReference type="PANTHER" id="PTHR21310:SF39">
    <property type="entry name" value="AMINOGLYCOSIDE PHOSPHOTRANSFERASE DOMAIN-CONTAINING PROTEIN"/>
    <property type="match status" value="1"/>
</dbReference>
<dbReference type="RefSeq" id="XP_024740877.1">
    <property type="nucleotide sequence ID" value="XM_024885675.1"/>
</dbReference>
<dbReference type="OrthoDB" id="4177236at2759"/>
<dbReference type="PANTHER" id="PTHR21310">
    <property type="entry name" value="AMINOGLYCOSIDE PHOSPHOTRANSFERASE-RELATED-RELATED"/>
    <property type="match status" value="1"/>
</dbReference>
<dbReference type="InterPro" id="IPR051678">
    <property type="entry name" value="AGP_Transferase"/>
</dbReference>
<proteinExistence type="predicted"/>
<dbReference type="Gene3D" id="3.90.1200.10">
    <property type="match status" value="1"/>
</dbReference>
<feature type="domain" description="Aminoglycoside phosphotransferase" evidence="1">
    <location>
        <begin position="74"/>
        <end position="258"/>
    </location>
</feature>
<name>A0A2J6TLS7_9HELO</name>
<dbReference type="AlphaFoldDB" id="A0A2J6TLS7"/>
<evidence type="ECO:0000313" key="2">
    <source>
        <dbReference type="EMBL" id="PMD63973.1"/>
    </source>
</evidence>
<accession>A0A2J6TLS7</accession>
<dbReference type="EMBL" id="KZ613774">
    <property type="protein sequence ID" value="PMD63973.1"/>
    <property type="molecule type" value="Genomic_DNA"/>
</dbReference>
<evidence type="ECO:0000259" key="1">
    <source>
        <dbReference type="Pfam" id="PF01636"/>
    </source>
</evidence>
<sequence>MAGKAVALVIDIGIWRLQTSKPARNGWLLELCDKVEEENGRIGGHQYGDRVVKLSDEIAVKYGHGVKESEARTQDFAYRNANPSIVRIPRVHRFFLKIDPSWHCPRGYLFMGYVPGKILQDLDLNIKGDIVPRVAKIIKHLGQISDSQPVPGPIGGGEPEGYFFGDDGAGRSFASVADFEAWLNIRLALRNKSIDLSSQPLVLCHMDLCRRNMILEENDSICLLDWGCAGMYPRYFEIATLSWLNPYDAPYEKPLLQATTALLGLTAKEKDSIALLEIARAANLRYTL</sequence>
<dbReference type="InterPro" id="IPR002575">
    <property type="entry name" value="Aminoglycoside_PTrfase"/>
</dbReference>
<dbReference type="GeneID" id="36593752"/>
<organism evidence="2 3">
    <name type="scientific">Hyaloscypha bicolor E</name>
    <dbReference type="NCBI Taxonomy" id="1095630"/>
    <lineage>
        <taxon>Eukaryota</taxon>
        <taxon>Fungi</taxon>
        <taxon>Dikarya</taxon>
        <taxon>Ascomycota</taxon>
        <taxon>Pezizomycotina</taxon>
        <taxon>Leotiomycetes</taxon>
        <taxon>Helotiales</taxon>
        <taxon>Hyaloscyphaceae</taxon>
        <taxon>Hyaloscypha</taxon>
        <taxon>Hyaloscypha bicolor</taxon>
    </lineage>
</organism>
<dbReference type="SUPFAM" id="SSF56112">
    <property type="entry name" value="Protein kinase-like (PK-like)"/>
    <property type="match status" value="1"/>
</dbReference>
<dbReference type="InterPro" id="IPR011009">
    <property type="entry name" value="Kinase-like_dom_sf"/>
</dbReference>
<dbReference type="InParanoid" id="A0A2J6TLS7"/>
<gene>
    <name evidence="2" type="ORF">K444DRAFT_650930</name>
</gene>
<keyword evidence="3" id="KW-1185">Reference proteome</keyword>
<dbReference type="Proteomes" id="UP000235371">
    <property type="component" value="Unassembled WGS sequence"/>
</dbReference>